<evidence type="ECO:0000313" key="3">
    <source>
        <dbReference type="Proteomes" id="UP000663880"/>
    </source>
</evidence>
<evidence type="ECO:0000313" key="2">
    <source>
        <dbReference type="EMBL" id="CAF4933998.1"/>
    </source>
</evidence>
<dbReference type="EMBL" id="CAJOBZ010000063">
    <property type="protein sequence ID" value="CAF4933987.1"/>
    <property type="molecule type" value="Genomic_DNA"/>
</dbReference>
<dbReference type="OrthoDB" id="440424at2759"/>
<proteinExistence type="predicted"/>
<gene>
    <name evidence="1" type="ORF">PMACD_LOCUS14099</name>
    <name evidence="2" type="ORF">PMACD_LOCUS14100</name>
</gene>
<sequence length="74" mass="7054">MGLLCALAVNLVGAAAIYGTAGFATPLIAPLLGFSSTGIVAGSSAAVAQAYYGNLVAGSIISKLTAAAMLAPTP</sequence>
<accession>A0A821X6V3</accession>
<dbReference type="Proteomes" id="UP000663880">
    <property type="component" value="Unassembled WGS sequence"/>
</dbReference>
<dbReference type="InterPro" id="IPR038213">
    <property type="entry name" value="IFI6/IFI27-like_sf"/>
</dbReference>
<dbReference type="Gene3D" id="6.10.110.10">
    <property type="match status" value="1"/>
</dbReference>
<reference evidence="2" key="1">
    <citation type="submission" date="2021-02" db="EMBL/GenBank/DDBJ databases">
        <authorList>
            <person name="Steward A R."/>
        </authorList>
    </citation>
    <scope>NUCLEOTIDE SEQUENCE</scope>
</reference>
<keyword evidence="3" id="KW-1185">Reference proteome</keyword>
<evidence type="ECO:0000313" key="1">
    <source>
        <dbReference type="EMBL" id="CAF4933987.1"/>
    </source>
</evidence>
<name>A0A821X6V3_9NEOP</name>
<dbReference type="EMBL" id="CAJOBZ010000063">
    <property type="protein sequence ID" value="CAF4933998.1"/>
    <property type="molecule type" value="Genomic_DNA"/>
</dbReference>
<comment type="caution">
    <text evidence="2">The sequence shown here is derived from an EMBL/GenBank/DDBJ whole genome shotgun (WGS) entry which is preliminary data.</text>
</comment>
<organism evidence="2 3">
    <name type="scientific">Pieris macdunnoughi</name>
    <dbReference type="NCBI Taxonomy" id="345717"/>
    <lineage>
        <taxon>Eukaryota</taxon>
        <taxon>Metazoa</taxon>
        <taxon>Ecdysozoa</taxon>
        <taxon>Arthropoda</taxon>
        <taxon>Hexapoda</taxon>
        <taxon>Insecta</taxon>
        <taxon>Pterygota</taxon>
        <taxon>Neoptera</taxon>
        <taxon>Endopterygota</taxon>
        <taxon>Lepidoptera</taxon>
        <taxon>Glossata</taxon>
        <taxon>Ditrysia</taxon>
        <taxon>Papilionoidea</taxon>
        <taxon>Pieridae</taxon>
        <taxon>Pierinae</taxon>
        <taxon>Pieris</taxon>
    </lineage>
</organism>
<protein>
    <submittedName>
        <fullName evidence="2">Uncharacterized protein</fullName>
    </submittedName>
</protein>
<dbReference type="AlphaFoldDB" id="A0A821X6V3"/>